<feature type="compositionally biased region" description="Basic and acidic residues" evidence="1">
    <location>
        <begin position="1"/>
        <end position="12"/>
    </location>
</feature>
<evidence type="ECO:0000313" key="3">
    <source>
        <dbReference type="Proteomes" id="UP000049455"/>
    </source>
</evidence>
<keyword evidence="3" id="KW-1185">Reference proteome</keyword>
<feature type="region of interest" description="Disordered" evidence="1">
    <location>
        <begin position="1"/>
        <end position="37"/>
    </location>
</feature>
<proteinExistence type="predicted"/>
<dbReference type="AlphaFoldDB" id="A0A0M7BCH8"/>
<organism evidence="2 3">
    <name type="scientific">Jannaschia seosinensis</name>
    <dbReference type="NCBI Taxonomy" id="313367"/>
    <lineage>
        <taxon>Bacteria</taxon>
        <taxon>Pseudomonadati</taxon>
        <taxon>Pseudomonadota</taxon>
        <taxon>Alphaproteobacteria</taxon>
        <taxon>Rhodobacterales</taxon>
        <taxon>Roseobacteraceae</taxon>
        <taxon>Jannaschia</taxon>
    </lineage>
</organism>
<accession>A0A0M7BCH8</accession>
<dbReference type="Proteomes" id="UP000049455">
    <property type="component" value="Unassembled WGS sequence"/>
</dbReference>
<name>A0A0M7BCH8_9RHOB</name>
<protein>
    <submittedName>
        <fullName evidence="2">Uncharacterized protein</fullName>
    </submittedName>
</protein>
<reference evidence="2 3" key="1">
    <citation type="submission" date="2015-09" db="EMBL/GenBank/DDBJ databases">
        <authorList>
            <person name="Jackson K.R."/>
            <person name="Lunt B.L."/>
            <person name="Fisher J.N.B."/>
            <person name="Gardner A.V."/>
            <person name="Bailey M.E."/>
            <person name="Deus L.M."/>
            <person name="Earl A.S."/>
            <person name="Gibby P.D."/>
            <person name="Hartmann K.A."/>
            <person name="Liu J.E."/>
            <person name="Manci A.M."/>
            <person name="Nielsen D.A."/>
            <person name="Solomon M.B."/>
            <person name="Breakwell D.P."/>
            <person name="Burnett S.H."/>
            <person name="Grose J.H."/>
        </authorList>
    </citation>
    <scope>NUCLEOTIDE SEQUENCE [LARGE SCALE GENOMIC DNA]</scope>
    <source>
        <strain evidence="2 3">CECT 7799</strain>
    </source>
</reference>
<gene>
    <name evidence="2" type="ORF">JSE7799_02506</name>
</gene>
<sequence length="94" mass="10485">MCFARRTREGQHQFRTWQGGESGGTTRNDAEPRDPATEIVGMSDGMAVLRLRLRTCRVVQRLRLTYQRGMATMAKMAVPSSIHSSARAKLSTTS</sequence>
<evidence type="ECO:0000256" key="1">
    <source>
        <dbReference type="SAM" id="MobiDB-lite"/>
    </source>
</evidence>
<dbReference type="EMBL" id="CYPR01000162">
    <property type="protein sequence ID" value="CUH39778.1"/>
    <property type="molecule type" value="Genomic_DNA"/>
</dbReference>
<evidence type="ECO:0000313" key="2">
    <source>
        <dbReference type="EMBL" id="CUH39778.1"/>
    </source>
</evidence>